<accession>A0ABW5HP33</accession>
<proteinExistence type="predicted"/>
<evidence type="ECO:0000259" key="2">
    <source>
        <dbReference type="Pfam" id="PF08021"/>
    </source>
</evidence>
<reference evidence="4" key="1">
    <citation type="journal article" date="2019" name="Int. J. Syst. Evol. Microbiol.">
        <title>The Global Catalogue of Microorganisms (GCM) 10K type strain sequencing project: providing services to taxonomists for standard genome sequencing and annotation.</title>
        <authorList>
            <consortium name="The Broad Institute Genomics Platform"/>
            <consortium name="The Broad Institute Genome Sequencing Center for Infectious Disease"/>
            <person name="Wu L."/>
            <person name="Ma J."/>
        </authorList>
    </citation>
    <scope>NUCLEOTIDE SEQUENCE [LARGE SCALE GENOMIC DNA]</scope>
    <source>
        <strain evidence="4">CGMCC 4.7641</strain>
    </source>
</reference>
<evidence type="ECO:0000313" key="4">
    <source>
        <dbReference type="Proteomes" id="UP001597483"/>
    </source>
</evidence>
<feature type="compositionally biased region" description="Basic residues" evidence="1">
    <location>
        <begin position="1"/>
        <end position="12"/>
    </location>
</feature>
<evidence type="ECO:0000313" key="3">
    <source>
        <dbReference type="EMBL" id="MFD2474771.1"/>
    </source>
</evidence>
<dbReference type="RefSeq" id="WP_378314290.1">
    <property type="nucleotide sequence ID" value="NZ_JBHUKS010000041.1"/>
</dbReference>
<dbReference type="Gene3D" id="2.40.30.10">
    <property type="entry name" value="Translation factors"/>
    <property type="match status" value="1"/>
</dbReference>
<dbReference type="EMBL" id="JBHUKS010000041">
    <property type="protein sequence ID" value="MFD2474771.1"/>
    <property type="molecule type" value="Genomic_DNA"/>
</dbReference>
<evidence type="ECO:0000256" key="1">
    <source>
        <dbReference type="SAM" id="MobiDB-lite"/>
    </source>
</evidence>
<gene>
    <name evidence="3" type="ORF">ACFSVL_45685</name>
</gene>
<name>A0ABW5HP33_9PSEU</name>
<keyword evidence="4" id="KW-1185">Reference proteome</keyword>
<dbReference type="InterPro" id="IPR013113">
    <property type="entry name" value="SIP_FAD-bd"/>
</dbReference>
<dbReference type="Pfam" id="PF08021">
    <property type="entry name" value="FAD_binding_9"/>
    <property type="match status" value="1"/>
</dbReference>
<dbReference type="InterPro" id="IPR039374">
    <property type="entry name" value="SIP_fam"/>
</dbReference>
<feature type="compositionally biased region" description="Low complexity" evidence="1">
    <location>
        <begin position="37"/>
        <end position="46"/>
    </location>
</feature>
<feature type="domain" description="Siderophore-interacting FAD-binding" evidence="2">
    <location>
        <begin position="33"/>
        <end position="132"/>
    </location>
</feature>
<protein>
    <submittedName>
        <fullName evidence="3">Siderophore-interacting protein</fullName>
    </submittedName>
</protein>
<dbReference type="Proteomes" id="UP001597483">
    <property type="component" value="Unassembled WGS sequence"/>
</dbReference>
<feature type="region of interest" description="Disordered" evidence="1">
    <location>
        <begin position="1"/>
        <end position="57"/>
    </location>
</feature>
<dbReference type="PANTHER" id="PTHR30157">
    <property type="entry name" value="FERRIC REDUCTASE, NADPH-DEPENDENT"/>
    <property type="match status" value="1"/>
</dbReference>
<comment type="caution">
    <text evidence="3">The sequence shown here is derived from an EMBL/GenBank/DDBJ whole genome shotgun (WGS) entry which is preliminary data.</text>
</comment>
<dbReference type="PANTHER" id="PTHR30157:SF0">
    <property type="entry name" value="NADPH-DEPENDENT FERRIC-CHELATE REDUCTASE"/>
    <property type="match status" value="1"/>
</dbReference>
<sequence length="133" mass="14574">MNRADQRRRHRERIAEVRSGTAPRPIRTREAEVLRTGPIGSGLLPGTLGGPGMAGFESHAPDEHVKLLFPEAGKQPRLPVPDSDLLRWPQPLTMSLEYAVRRYDSEAGELDLDITVHDCGSATAVATRRQSGA</sequence>
<organism evidence="3 4">
    <name type="scientific">Amycolatopsis silviterrae</name>
    <dbReference type="NCBI Taxonomy" id="1656914"/>
    <lineage>
        <taxon>Bacteria</taxon>
        <taxon>Bacillati</taxon>
        <taxon>Actinomycetota</taxon>
        <taxon>Actinomycetes</taxon>
        <taxon>Pseudonocardiales</taxon>
        <taxon>Pseudonocardiaceae</taxon>
        <taxon>Amycolatopsis</taxon>
    </lineage>
</organism>